<evidence type="ECO:0000256" key="5">
    <source>
        <dbReference type="ARBA" id="ARBA00022692"/>
    </source>
</evidence>
<feature type="domain" description="PLD phosphodiesterase" evidence="14">
    <location>
        <begin position="208"/>
        <end position="235"/>
    </location>
</feature>
<dbReference type="InterPro" id="IPR027379">
    <property type="entry name" value="CLS_N"/>
</dbReference>
<evidence type="ECO:0000256" key="7">
    <source>
        <dbReference type="ARBA" id="ARBA00022989"/>
    </source>
</evidence>
<dbReference type="SMART" id="SM00155">
    <property type="entry name" value="PLDc"/>
    <property type="match status" value="2"/>
</dbReference>
<comment type="subcellular location">
    <subcellularLocation>
        <location evidence="1 12">Cell membrane</location>
        <topology evidence="1 12">Multi-pass membrane protein</topology>
    </subcellularLocation>
</comment>
<evidence type="ECO:0000256" key="10">
    <source>
        <dbReference type="ARBA" id="ARBA00023209"/>
    </source>
</evidence>
<dbReference type="RefSeq" id="WP_342387220.1">
    <property type="nucleotide sequence ID" value="NZ_CP138333.2"/>
</dbReference>
<protein>
    <recommendedName>
        <fullName evidence="12 13">Cardiolipin synthase</fullName>
        <shortName evidence="12">CL synthase</shortName>
        <ecNumber evidence="12 13">2.7.8.-</ecNumber>
    </recommendedName>
</protein>
<dbReference type="NCBIfam" id="TIGR04265">
    <property type="entry name" value="bac_cardiolipin"/>
    <property type="match status" value="1"/>
</dbReference>
<keyword evidence="5 12" id="KW-0812">Transmembrane</keyword>
<dbReference type="HAMAP" id="MF_01916">
    <property type="entry name" value="Cardiolipin_synth_Cls"/>
    <property type="match status" value="1"/>
</dbReference>
<evidence type="ECO:0000256" key="6">
    <source>
        <dbReference type="ARBA" id="ARBA00022737"/>
    </source>
</evidence>
<keyword evidence="3 12" id="KW-0444">Lipid biosynthesis</keyword>
<feature type="domain" description="PLD phosphodiesterase" evidence="14">
    <location>
        <begin position="386"/>
        <end position="413"/>
    </location>
</feature>
<dbReference type="EMBL" id="CP138333">
    <property type="protein sequence ID" value="WZX28636.1"/>
    <property type="molecule type" value="Genomic_DNA"/>
</dbReference>
<reference evidence="16" key="1">
    <citation type="submission" date="2023-10" db="EMBL/GenBank/DDBJ databases">
        <title>Genome analysis and identification of Salinococcus sp. Bachu38 nov., a PGPR from the rhizosphere of Tamarix.</title>
        <authorList>
            <person name="Liang Z."/>
            <person name="Zhang X."/>
            <person name="Jia J."/>
            <person name="Chen X."/>
            <person name="Wang Y."/>
            <person name="Wang Q."/>
            <person name="Wang R."/>
        </authorList>
    </citation>
    <scope>NUCLEOTIDE SEQUENCE [LARGE SCALE GENOMIC DNA]</scope>
    <source>
        <strain evidence="16">Bachu38</strain>
    </source>
</reference>
<keyword evidence="6" id="KW-0677">Repeat</keyword>
<dbReference type="PANTHER" id="PTHR21248">
    <property type="entry name" value="CARDIOLIPIN SYNTHASE"/>
    <property type="match status" value="1"/>
</dbReference>
<feature type="active site" evidence="12">
    <location>
        <position position="213"/>
    </location>
</feature>
<comment type="function">
    <text evidence="12">Catalyzes the reversible phosphatidyl group transfer from one phosphatidylglycerol molecule to another to form cardiolipin (CL) (diphosphatidylglycerol) and glycerol.</text>
</comment>
<sequence>MSNIALIMNIILAAFIVIFGKKDATSLWAWLMVLFFLPVLGFFLYLLLGRSAGKKEWSNDTLPSSEGMLKDQKAAFDGNRLFLPDSLPEKFSSLIGMLLKNDDSPLSENNKIQMYTDGHEKFEALFEDIRAARQHIHLQYYIMRKDELGSQLRDLLTEKAKEGVQVRFLYDGFGSRKIGRKFFSELHRHGGETQASFPIFSSLLKFRLNFRNHRKLVMIDGRIGYMGGYNVGDEYLGGNKDLGYWRDTHLRMEGSSVHRLQERFISDWNKARRNGGIDFDDHYFPASSSDGDVPLQIVSSGPDARGGEILHGFIKIVQEAEDYIYIQSPYFIPTPGFLASLRVAALSGVDVRIMIPNKPDHPFVYPVTFSFVAEMMRAGAKIYIYEHGFLHAKSMVIDDKVSSVGTANVDMRSAELNFEINTFIYHERFAEEMRETFQKDMASSTQLTEEMYESRSFYQKTKESVSRMLSPLL</sequence>
<dbReference type="CDD" id="cd09110">
    <property type="entry name" value="PLDc_CLS_1"/>
    <property type="match status" value="1"/>
</dbReference>
<feature type="active site" evidence="12">
    <location>
        <position position="398"/>
    </location>
</feature>
<accession>A0ABZ3CEV7</accession>
<dbReference type="SUPFAM" id="SSF56024">
    <property type="entry name" value="Phospholipase D/nuclease"/>
    <property type="match status" value="2"/>
</dbReference>
<evidence type="ECO:0000256" key="9">
    <source>
        <dbReference type="ARBA" id="ARBA00023136"/>
    </source>
</evidence>
<feature type="transmembrane region" description="Helical" evidence="12">
    <location>
        <begin position="5"/>
        <end position="21"/>
    </location>
</feature>
<dbReference type="CDD" id="cd09112">
    <property type="entry name" value="PLDc_CLS_2"/>
    <property type="match status" value="1"/>
</dbReference>
<evidence type="ECO:0000256" key="13">
    <source>
        <dbReference type="NCBIfam" id="TIGR04265"/>
    </source>
</evidence>
<evidence type="ECO:0000313" key="16">
    <source>
        <dbReference type="Proteomes" id="UP001455384"/>
    </source>
</evidence>
<dbReference type="InterPro" id="IPR001736">
    <property type="entry name" value="PLipase_D/transphosphatidylase"/>
</dbReference>
<keyword evidence="11 12" id="KW-1208">Phospholipid metabolism</keyword>
<name>A0ABZ3CEV7_9STAP</name>
<keyword evidence="16" id="KW-1185">Reference proteome</keyword>
<dbReference type="Proteomes" id="UP001455384">
    <property type="component" value="Chromosome"/>
</dbReference>
<feature type="active site" evidence="12">
    <location>
        <position position="391"/>
    </location>
</feature>
<feature type="active site" evidence="12">
    <location>
        <position position="393"/>
    </location>
</feature>
<dbReference type="Pfam" id="PF13091">
    <property type="entry name" value="PLDc_2"/>
    <property type="match status" value="2"/>
</dbReference>
<feature type="active site" evidence="12">
    <location>
        <position position="215"/>
    </location>
</feature>
<evidence type="ECO:0000259" key="14">
    <source>
        <dbReference type="PROSITE" id="PS50035"/>
    </source>
</evidence>
<evidence type="ECO:0000256" key="11">
    <source>
        <dbReference type="ARBA" id="ARBA00023264"/>
    </source>
</evidence>
<dbReference type="InterPro" id="IPR025202">
    <property type="entry name" value="PLD-like_dom"/>
</dbReference>
<dbReference type="PANTHER" id="PTHR21248:SF22">
    <property type="entry name" value="PHOSPHOLIPASE D"/>
    <property type="match status" value="1"/>
</dbReference>
<dbReference type="InterPro" id="IPR022924">
    <property type="entry name" value="Cardiolipin_synthase"/>
</dbReference>
<keyword evidence="2 12" id="KW-1003">Cell membrane</keyword>
<feature type="active site" evidence="12">
    <location>
        <position position="220"/>
    </location>
</feature>
<dbReference type="Gene3D" id="3.30.870.10">
    <property type="entry name" value="Endonuclease Chain A"/>
    <property type="match status" value="2"/>
</dbReference>
<comment type="catalytic activity">
    <reaction evidence="12">
        <text>2 a 1,2-diacyl-sn-glycero-3-phospho-(1'-sn-glycerol) = a cardiolipin + glycerol</text>
        <dbReference type="Rhea" id="RHEA:31451"/>
        <dbReference type="ChEBI" id="CHEBI:17754"/>
        <dbReference type="ChEBI" id="CHEBI:62237"/>
        <dbReference type="ChEBI" id="CHEBI:64716"/>
    </reaction>
</comment>
<evidence type="ECO:0000256" key="1">
    <source>
        <dbReference type="ARBA" id="ARBA00004651"/>
    </source>
</evidence>
<gene>
    <name evidence="15" type="primary">cls</name>
    <name evidence="15" type="ORF">RQP18_08030</name>
</gene>
<evidence type="ECO:0000256" key="2">
    <source>
        <dbReference type="ARBA" id="ARBA00022475"/>
    </source>
</evidence>
<keyword evidence="7 12" id="KW-1133">Transmembrane helix</keyword>
<proteinExistence type="inferred from homology"/>
<comment type="similarity">
    <text evidence="12">Belongs to the phospholipase D family. Cardiolipin synthase subfamily.</text>
</comment>
<keyword evidence="10 12" id="KW-0594">Phospholipid biosynthesis</keyword>
<feature type="transmembrane region" description="Helical" evidence="12">
    <location>
        <begin position="27"/>
        <end position="48"/>
    </location>
</feature>
<organism evidence="15 16">
    <name type="scientific">Salinicoccus bachuensis</name>
    <dbReference type="NCBI Taxonomy" id="3136731"/>
    <lineage>
        <taxon>Bacteria</taxon>
        <taxon>Bacillati</taxon>
        <taxon>Bacillota</taxon>
        <taxon>Bacilli</taxon>
        <taxon>Bacillales</taxon>
        <taxon>Staphylococcaceae</taxon>
        <taxon>Salinicoccus</taxon>
    </lineage>
</organism>
<dbReference type="PROSITE" id="PS50035">
    <property type="entry name" value="PLD"/>
    <property type="match status" value="2"/>
</dbReference>
<evidence type="ECO:0000256" key="12">
    <source>
        <dbReference type="HAMAP-Rule" id="MF_01916"/>
    </source>
</evidence>
<keyword evidence="9 12" id="KW-0472">Membrane</keyword>
<evidence type="ECO:0000256" key="3">
    <source>
        <dbReference type="ARBA" id="ARBA00022516"/>
    </source>
</evidence>
<evidence type="ECO:0000256" key="8">
    <source>
        <dbReference type="ARBA" id="ARBA00023098"/>
    </source>
</evidence>
<keyword evidence="4 12" id="KW-0808">Transferase</keyword>
<keyword evidence="8 12" id="KW-0443">Lipid metabolism</keyword>
<dbReference type="InterPro" id="IPR030874">
    <property type="entry name" value="Cardiolipin_synth_Firmi"/>
</dbReference>
<dbReference type="EC" id="2.7.8.-" evidence="12 13"/>
<evidence type="ECO:0000313" key="15">
    <source>
        <dbReference type="EMBL" id="WZX28636.1"/>
    </source>
</evidence>
<evidence type="ECO:0000256" key="4">
    <source>
        <dbReference type="ARBA" id="ARBA00022679"/>
    </source>
</evidence>
<dbReference type="Pfam" id="PF13396">
    <property type="entry name" value="PLDc_N"/>
    <property type="match status" value="1"/>
</dbReference>